<sequence>MAPIATEEVSPAQAVEILKAAPEKRGYHEADAPYAIPNDDSEWVRLNDMHSGLKDFIGGVNTQAPLGNPKDILELGAGSGIWAFEMAQQFPEAQVIAVDISPVNETHKPANCHYKQVNLMKDWPFEPETFDVVHMRFLLVHMPNWPELAAKAASAVRPGGYLLLEDIDHHIYKANGPLPDEISKFYDVYHSHMAKTNVDPDTGAKLKSFLEDSKLFEEVHCLEFHAPMVPFKDDHKLNKVGEVMRISLTRAYASLHLRMGESGMTPEVIKGYADKLHDPNHWLYMPIFFTWARKHAKTEA</sequence>
<protein>
    <submittedName>
        <fullName evidence="1">S-adenosyl-L-methionine-dependent methyltransferase</fullName>
    </submittedName>
</protein>
<keyword evidence="1" id="KW-0808">Transferase</keyword>
<dbReference type="CDD" id="cd02440">
    <property type="entry name" value="AdoMet_MTases"/>
    <property type="match status" value="1"/>
</dbReference>
<dbReference type="Pfam" id="PF13489">
    <property type="entry name" value="Methyltransf_23"/>
    <property type="match status" value="1"/>
</dbReference>
<proteinExistence type="predicted"/>
<dbReference type="OrthoDB" id="506498at2759"/>
<name>A0A165IFG6_9BASI</name>
<dbReference type="InterPro" id="IPR029063">
    <property type="entry name" value="SAM-dependent_MTases_sf"/>
</dbReference>
<dbReference type="GO" id="GO:0032259">
    <property type="term" value="P:methylation"/>
    <property type="evidence" value="ECO:0007669"/>
    <property type="project" value="UniProtKB-KW"/>
</dbReference>
<gene>
    <name evidence="1" type="ORF">CALCODRAFT_465295</name>
</gene>
<dbReference type="Gene3D" id="3.40.50.150">
    <property type="entry name" value="Vaccinia Virus protein VP39"/>
    <property type="match status" value="1"/>
</dbReference>
<dbReference type="PANTHER" id="PTHR43591:SF24">
    <property type="entry name" value="2-METHOXY-6-POLYPRENYL-1,4-BENZOQUINOL METHYLASE, MITOCHONDRIAL"/>
    <property type="match status" value="1"/>
</dbReference>
<organism evidence="1 2">
    <name type="scientific">Calocera cornea HHB12733</name>
    <dbReference type="NCBI Taxonomy" id="1353952"/>
    <lineage>
        <taxon>Eukaryota</taxon>
        <taxon>Fungi</taxon>
        <taxon>Dikarya</taxon>
        <taxon>Basidiomycota</taxon>
        <taxon>Agaricomycotina</taxon>
        <taxon>Dacrymycetes</taxon>
        <taxon>Dacrymycetales</taxon>
        <taxon>Dacrymycetaceae</taxon>
        <taxon>Calocera</taxon>
    </lineage>
</organism>
<dbReference type="STRING" id="1353952.A0A165IFG6"/>
<accession>A0A165IFG6</accession>
<evidence type="ECO:0000313" key="1">
    <source>
        <dbReference type="EMBL" id="KZT60502.1"/>
    </source>
</evidence>
<dbReference type="GO" id="GO:0008168">
    <property type="term" value="F:methyltransferase activity"/>
    <property type="evidence" value="ECO:0007669"/>
    <property type="project" value="UniProtKB-KW"/>
</dbReference>
<dbReference type="SUPFAM" id="SSF53335">
    <property type="entry name" value="S-adenosyl-L-methionine-dependent methyltransferases"/>
    <property type="match status" value="1"/>
</dbReference>
<dbReference type="PANTHER" id="PTHR43591">
    <property type="entry name" value="METHYLTRANSFERASE"/>
    <property type="match status" value="1"/>
</dbReference>
<evidence type="ECO:0000313" key="2">
    <source>
        <dbReference type="Proteomes" id="UP000076842"/>
    </source>
</evidence>
<keyword evidence="1" id="KW-0489">Methyltransferase</keyword>
<dbReference type="AlphaFoldDB" id="A0A165IFG6"/>
<dbReference type="InParanoid" id="A0A165IFG6"/>
<reference evidence="1 2" key="1">
    <citation type="journal article" date="2016" name="Mol. Biol. Evol.">
        <title>Comparative Genomics of Early-Diverging Mushroom-Forming Fungi Provides Insights into the Origins of Lignocellulose Decay Capabilities.</title>
        <authorList>
            <person name="Nagy L.G."/>
            <person name="Riley R."/>
            <person name="Tritt A."/>
            <person name="Adam C."/>
            <person name="Daum C."/>
            <person name="Floudas D."/>
            <person name="Sun H."/>
            <person name="Yadav J.S."/>
            <person name="Pangilinan J."/>
            <person name="Larsson K.H."/>
            <person name="Matsuura K."/>
            <person name="Barry K."/>
            <person name="Labutti K."/>
            <person name="Kuo R."/>
            <person name="Ohm R.A."/>
            <person name="Bhattacharya S.S."/>
            <person name="Shirouzu T."/>
            <person name="Yoshinaga Y."/>
            <person name="Martin F.M."/>
            <person name="Grigoriev I.V."/>
            <person name="Hibbett D.S."/>
        </authorList>
    </citation>
    <scope>NUCLEOTIDE SEQUENCE [LARGE SCALE GENOMIC DNA]</scope>
    <source>
        <strain evidence="1 2">HHB12733</strain>
    </source>
</reference>
<dbReference type="Proteomes" id="UP000076842">
    <property type="component" value="Unassembled WGS sequence"/>
</dbReference>
<dbReference type="EMBL" id="KV423930">
    <property type="protein sequence ID" value="KZT60502.1"/>
    <property type="molecule type" value="Genomic_DNA"/>
</dbReference>
<keyword evidence="2" id="KW-1185">Reference proteome</keyword>